<feature type="transmembrane region" description="Helical" evidence="5">
    <location>
        <begin position="37"/>
        <end position="55"/>
    </location>
</feature>
<evidence type="ECO:0000256" key="5">
    <source>
        <dbReference type="SAM" id="Phobius"/>
    </source>
</evidence>
<evidence type="ECO:0000256" key="2">
    <source>
        <dbReference type="ARBA" id="ARBA00022692"/>
    </source>
</evidence>
<feature type="transmembrane region" description="Helical" evidence="5">
    <location>
        <begin position="219"/>
        <end position="242"/>
    </location>
</feature>
<feature type="transmembrane region" description="Helical" evidence="5">
    <location>
        <begin position="180"/>
        <end position="198"/>
    </location>
</feature>
<organism evidence="6 7">
    <name type="scientific">Stenotrophomonas koreensis</name>
    <dbReference type="NCBI Taxonomy" id="266128"/>
    <lineage>
        <taxon>Bacteria</taxon>
        <taxon>Pseudomonadati</taxon>
        <taxon>Pseudomonadota</taxon>
        <taxon>Gammaproteobacteria</taxon>
        <taxon>Lysobacterales</taxon>
        <taxon>Lysobacteraceae</taxon>
        <taxon>Stenotrophomonas</taxon>
    </lineage>
</organism>
<dbReference type="GO" id="GO:0016020">
    <property type="term" value="C:membrane"/>
    <property type="evidence" value="ECO:0007669"/>
    <property type="project" value="UniProtKB-SubCell"/>
</dbReference>
<dbReference type="OrthoDB" id="6018062at2"/>
<evidence type="ECO:0000313" key="6">
    <source>
        <dbReference type="EMBL" id="KRG57595.1"/>
    </source>
</evidence>
<protein>
    <recommendedName>
        <fullName evidence="8">Type VI secretion protein</fullName>
    </recommendedName>
</protein>
<dbReference type="EMBL" id="LDJH01000014">
    <property type="protein sequence ID" value="KRG57595.1"/>
    <property type="molecule type" value="Genomic_DNA"/>
</dbReference>
<evidence type="ECO:0000313" key="7">
    <source>
        <dbReference type="Proteomes" id="UP000051254"/>
    </source>
</evidence>
<name>A0A0R0BKI4_9GAMM</name>
<dbReference type="InterPro" id="IPR007688">
    <property type="entry name" value="Conjugal_tfr_TrbL/VirB6"/>
</dbReference>
<keyword evidence="7" id="KW-1185">Reference proteome</keyword>
<dbReference type="Proteomes" id="UP000051254">
    <property type="component" value="Unassembled WGS sequence"/>
</dbReference>
<sequence length="315" mass="33625">MNGAWSNQLEDVLYFSLIKQFIDSELEQYAHNLLDRIGDLMLTIALPLLSLWIMWRGWEIVSARQREPMMAQVVDLLRVSVVVMLASTAALNHDSLYRVLTDGISNATVSLVSGKPAGALLNDIDRGFAVMDLAYSRLQQIDTGDDIQASNQRDKSSELASLGAASPAVVGSAMMVLNRFMLAILLGLGPFFVLCLVFKQGEGLFRGWLSALVACQVSLAVLSVAISLAMDLVVAMGATLWLSDTLLADGLGVDAGGIYNMARLQAATGLILSTLILGAPPAAAGLFRSAVANFNPYSPFNKGSEMAPANRGKAS</sequence>
<dbReference type="GO" id="GO:0030255">
    <property type="term" value="P:protein secretion by the type IV secretion system"/>
    <property type="evidence" value="ECO:0007669"/>
    <property type="project" value="InterPro"/>
</dbReference>
<proteinExistence type="predicted"/>
<dbReference type="Pfam" id="PF04610">
    <property type="entry name" value="TrbL"/>
    <property type="match status" value="1"/>
</dbReference>
<gene>
    <name evidence="6" type="ORF">ABB25_09515</name>
</gene>
<feature type="transmembrane region" description="Helical" evidence="5">
    <location>
        <begin position="76"/>
        <end position="93"/>
    </location>
</feature>
<accession>A0A0R0BKI4</accession>
<comment type="caution">
    <text evidence="6">The sequence shown here is derived from an EMBL/GenBank/DDBJ whole genome shotgun (WGS) entry which is preliminary data.</text>
</comment>
<dbReference type="PATRIC" id="fig|266128.3.peg.770"/>
<keyword evidence="3 5" id="KW-1133">Transmembrane helix</keyword>
<dbReference type="RefSeq" id="WP_057666199.1">
    <property type="nucleotide sequence ID" value="NZ_LDJH01000014.1"/>
</dbReference>
<dbReference type="STRING" id="266128.ABB25_09515"/>
<keyword evidence="2 5" id="KW-0812">Transmembrane</keyword>
<evidence type="ECO:0008006" key="8">
    <source>
        <dbReference type="Google" id="ProtNLM"/>
    </source>
</evidence>
<evidence type="ECO:0000256" key="4">
    <source>
        <dbReference type="ARBA" id="ARBA00023136"/>
    </source>
</evidence>
<comment type="subcellular location">
    <subcellularLocation>
        <location evidence="1">Membrane</location>
        <topology evidence="1">Multi-pass membrane protein</topology>
    </subcellularLocation>
</comment>
<feature type="transmembrane region" description="Helical" evidence="5">
    <location>
        <begin position="262"/>
        <end position="287"/>
    </location>
</feature>
<keyword evidence="4 5" id="KW-0472">Membrane</keyword>
<evidence type="ECO:0000256" key="1">
    <source>
        <dbReference type="ARBA" id="ARBA00004141"/>
    </source>
</evidence>
<evidence type="ECO:0000256" key="3">
    <source>
        <dbReference type="ARBA" id="ARBA00022989"/>
    </source>
</evidence>
<dbReference type="AlphaFoldDB" id="A0A0R0BKI4"/>
<reference evidence="6 7" key="1">
    <citation type="submission" date="2015-05" db="EMBL/GenBank/DDBJ databases">
        <title>Genome sequencing and analysis of members of genus Stenotrophomonas.</title>
        <authorList>
            <person name="Patil P.P."/>
            <person name="Midha S."/>
            <person name="Patil P.B."/>
        </authorList>
    </citation>
    <scope>NUCLEOTIDE SEQUENCE [LARGE SCALE GENOMIC DNA]</scope>
    <source>
        <strain evidence="6 7">DSM 17805</strain>
    </source>
</reference>